<dbReference type="RefSeq" id="WP_072755778.1">
    <property type="nucleotide sequence ID" value="NZ_FQUK01000017.1"/>
</dbReference>
<proteinExistence type="predicted"/>
<reference evidence="2" key="1">
    <citation type="submission" date="2016-11" db="EMBL/GenBank/DDBJ databases">
        <authorList>
            <person name="Varghese N."/>
            <person name="Submissions S."/>
        </authorList>
    </citation>
    <scope>NUCLEOTIDE SEQUENCE [LARGE SCALE GENOMIC DNA]</scope>
    <source>
        <strain evidence="2">DSM 14834</strain>
    </source>
</reference>
<evidence type="ECO:0000313" key="1">
    <source>
        <dbReference type="EMBL" id="SHE85287.1"/>
    </source>
</evidence>
<dbReference type="InterPro" id="IPR046494">
    <property type="entry name" value="DUF6587"/>
</dbReference>
<protein>
    <submittedName>
        <fullName evidence="1">Uncharacterized protein</fullName>
    </submittedName>
</protein>
<dbReference type="Proteomes" id="UP000242857">
    <property type="component" value="Unassembled WGS sequence"/>
</dbReference>
<dbReference type="EMBL" id="FQUK01000017">
    <property type="protein sequence ID" value="SHE85287.1"/>
    <property type="molecule type" value="Genomic_DNA"/>
</dbReference>
<dbReference type="Pfam" id="PF20228">
    <property type="entry name" value="DUF6587"/>
    <property type="match status" value="1"/>
</dbReference>
<dbReference type="AlphaFoldDB" id="A0A1M4WVV3"/>
<accession>A0A1M4WVV3</accession>
<sequence>MQIPLRLQELMIALAVLVSAGVVLRKQCPGLLRRLRLGLALLLLRIGGPAWLRRLAGWLAPPAASHDRHCGGCNGCG</sequence>
<name>A0A1M4WVV3_9GAMM</name>
<gene>
    <name evidence="1" type="ORF">SAMN02745204_01275</name>
</gene>
<evidence type="ECO:0000313" key="2">
    <source>
        <dbReference type="Proteomes" id="UP000242857"/>
    </source>
</evidence>
<organism evidence="1 2">
    <name type="scientific">Thermomonas hydrothermalis</name>
    <dbReference type="NCBI Taxonomy" id="213588"/>
    <lineage>
        <taxon>Bacteria</taxon>
        <taxon>Pseudomonadati</taxon>
        <taxon>Pseudomonadota</taxon>
        <taxon>Gammaproteobacteria</taxon>
        <taxon>Lysobacterales</taxon>
        <taxon>Lysobacteraceae</taxon>
        <taxon>Thermomonas</taxon>
    </lineage>
</organism>
<keyword evidence="2" id="KW-1185">Reference proteome</keyword>
<dbReference type="STRING" id="213588.SAMN02745204_01275"/>